<evidence type="ECO:0000256" key="8">
    <source>
        <dbReference type="ARBA" id="ARBA00023136"/>
    </source>
</evidence>
<dbReference type="EMBL" id="AFYH01121234">
    <property type="status" value="NOT_ANNOTATED_CDS"/>
    <property type="molecule type" value="Genomic_DNA"/>
</dbReference>
<comment type="caution">
    <text evidence="11">Lacks conserved residue(s) required for the propagation of feature annotation.</text>
</comment>
<dbReference type="Ensembl" id="ENSLACT00000015221.1">
    <property type="protein sequence ID" value="ENSLACP00000015115.1"/>
    <property type="gene ID" value="ENSLACG00000013303.1"/>
</dbReference>
<name>H3AZP4_LATCH</name>
<keyword evidence="15" id="KW-1185">Reference proteome</keyword>
<dbReference type="EMBL" id="AFYH01121239">
    <property type="status" value="NOT_ANNOTATED_CDS"/>
    <property type="molecule type" value="Genomic_DNA"/>
</dbReference>
<dbReference type="EMBL" id="AFYH01121241">
    <property type="status" value="NOT_ANNOTATED_CDS"/>
    <property type="molecule type" value="Genomic_DNA"/>
</dbReference>
<evidence type="ECO:0000256" key="7">
    <source>
        <dbReference type="ARBA" id="ARBA00023122"/>
    </source>
</evidence>
<dbReference type="EMBL" id="AFYH01121235">
    <property type="status" value="NOT_ANNOTATED_CDS"/>
    <property type="molecule type" value="Genomic_DNA"/>
</dbReference>
<evidence type="ECO:0000256" key="11">
    <source>
        <dbReference type="RuleBase" id="RU361221"/>
    </source>
</evidence>
<dbReference type="InParanoid" id="H3AZP4"/>
<dbReference type="EMBL" id="AFYH01121232">
    <property type="status" value="NOT_ANNOTATED_CDS"/>
    <property type="molecule type" value="Genomic_DNA"/>
</dbReference>
<evidence type="ECO:0000313" key="15">
    <source>
        <dbReference type="Proteomes" id="UP000008672"/>
    </source>
</evidence>
<keyword evidence="2 11" id="KW-0813">Transport</keyword>
<dbReference type="Pfam" id="PF00654">
    <property type="entry name" value="Voltage_CLC"/>
    <property type="match status" value="1"/>
</dbReference>
<accession>H3AZP4</accession>
<evidence type="ECO:0000256" key="6">
    <source>
        <dbReference type="ARBA" id="ARBA00023065"/>
    </source>
</evidence>
<dbReference type="InterPro" id="IPR051280">
    <property type="entry name" value="Cl-channel/antiporter"/>
</dbReference>
<sequence length="802" mass="89607">MANVAKKVTWSSREEEQPPSQAGETTPLLNGATGRYARQVSQPNFFRIGSLSTVNLDDDTDLDAEITCPILREIPHNEKLLSLKFESLDYDNSENQLFLEEERRVVSEGFRCIEIKRWLICALIGILTGLVACFIDIVVEKLAGLKYKVIKNSIDKFTETGGLCISLMLWTAFNVLFVMIGSLMVAFLEPVAAGSGIPQIKCYLNGVKIPHVVRLKTLVVKVCGVIFSVVGGLAVGKEGPMIHSGAVIAAGISQGRSTSLKRDFKVFEIARRRTRKKKKIVDFVLNLQKSSFASPTARCVFSLSRCTDSFSIRVSLSLFFASMISTFTLNFVLSIYHCKPEELSNPGLINFGKFKSEVTKYNIHSGCFFVFLYIKGGVLSLKEIRINCLNFWIWLFLIRYLHRSILQVVEAVLVAAVTATVSFVMIYYSTDCQPLGPDSVEYPLQLFCADGEYNSMATTFFNTPEKSVRSLFHDPAGTYNPTTLSLFTVSYFFLACWTYGLTVSAGVFIPSLLIGAAWGRLFGILLAKTSSSSIWADPGKYALMGAAAQLGGIVRMTLSLTVIIVEATGNVTYGLPIMLVLMTAKIVGDYFVEGLYDLHIKLQSVPFLHWEAPATAYSHSLTARELMSTPVTCFRRVEKVGNIVDVLSDTTSTHNGFPVVDDIYDINQPGRLYGLVLRSQLIVLLKHKVFVERANSNFNQKKLKLKDFRDAYPRFPPIQSIHVSQDERECMMDLTEFMNPTPYTVPQETSFPRVFKLFRALGLRHLVVVDDHNRVVGLVTRKDLARYRLEKGGLEELHLSQT</sequence>
<dbReference type="SUPFAM" id="SSF54631">
    <property type="entry name" value="CBS-domain pair"/>
    <property type="match status" value="1"/>
</dbReference>
<dbReference type="Gene3D" id="1.10.3080.10">
    <property type="entry name" value="Clc chloride channel"/>
    <property type="match status" value="1"/>
</dbReference>
<comment type="similarity">
    <text evidence="11">Belongs to the chloride channel (TC 2.A.49) family.</text>
</comment>
<keyword evidence="5 11" id="KW-1133">Transmembrane helix</keyword>
<reference evidence="15" key="1">
    <citation type="submission" date="2011-08" db="EMBL/GenBank/DDBJ databases">
        <title>The draft genome of Latimeria chalumnae.</title>
        <authorList>
            <person name="Di Palma F."/>
            <person name="Alfoldi J."/>
            <person name="Johnson J."/>
            <person name="Berlin A."/>
            <person name="Gnerre S."/>
            <person name="Jaffe D."/>
            <person name="MacCallum I."/>
            <person name="Young S."/>
            <person name="Walker B.J."/>
            <person name="Lander E."/>
            <person name="Lindblad-Toh K."/>
        </authorList>
    </citation>
    <scope>NUCLEOTIDE SEQUENCE [LARGE SCALE GENOMIC DNA]</scope>
    <source>
        <strain evidence="15">Wild caught</strain>
    </source>
</reference>
<reference evidence="14" key="2">
    <citation type="submission" date="2025-08" db="UniProtKB">
        <authorList>
            <consortium name="Ensembl"/>
        </authorList>
    </citation>
    <scope>IDENTIFICATION</scope>
</reference>
<dbReference type="InterPro" id="IPR002249">
    <property type="entry name" value="CIC-7"/>
</dbReference>
<reference evidence="14" key="3">
    <citation type="submission" date="2025-09" db="UniProtKB">
        <authorList>
            <consortium name="Ensembl"/>
        </authorList>
    </citation>
    <scope>IDENTIFICATION</scope>
</reference>
<dbReference type="HOGENOM" id="CLU_003181_4_1_1"/>
<keyword evidence="8 11" id="KW-0472">Membrane</keyword>
<dbReference type="PRINTS" id="PR01118">
    <property type="entry name" value="CLCHANNEL7"/>
</dbReference>
<keyword evidence="9 11" id="KW-0868">Chloride</keyword>
<gene>
    <name evidence="14" type="primary">CLCN7</name>
</gene>
<dbReference type="GO" id="GO:0062158">
    <property type="term" value="F:chloride:proton antiporter activity"/>
    <property type="evidence" value="ECO:0007669"/>
    <property type="project" value="InterPro"/>
</dbReference>
<dbReference type="GO" id="GO:0005765">
    <property type="term" value="C:lysosomal membrane"/>
    <property type="evidence" value="ECO:0007669"/>
    <property type="project" value="TreeGrafter"/>
</dbReference>
<feature type="region of interest" description="Disordered" evidence="12">
    <location>
        <begin position="1"/>
        <end position="29"/>
    </location>
</feature>
<dbReference type="AlphaFoldDB" id="H3AZP4"/>
<feature type="transmembrane region" description="Helical" evidence="11">
    <location>
        <begin position="117"/>
        <end position="139"/>
    </location>
</feature>
<dbReference type="SMART" id="SM00116">
    <property type="entry name" value="CBS"/>
    <property type="match status" value="2"/>
</dbReference>
<dbReference type="GO" id="GO:0005254">
    <property type="term" value="F:chloride channel activity"/>
    <property type="evidence" value="ECO:0007669"/>
    <property type="project" value="UniProtKB-UniRule"/>
</dbReference>
<protein>
    <recommendedName>
        <fullName evidence="11">Chloride channel protein</fullName>
    </recommendedName>
</protein>
<dbReference type="SUPFAM" id="SSF81340">
    <property type="entry name" value="Clc chloride channel"/>
    <property type="match status" value="1"/>
</dbReference>
<evidence type="ECO:0000256" key="1">
    <source>
        <dbReference type="ARBA" id="ARBA00004141"/>
    </source>
</evidence>
<dbReference type="GeneTree" id="ENSGT00940000158458"/>
<dbReference type="OMA" id="KCDHNGF"/>
<dbReference type="EMBL" id="AFYH01121240">
    <property type="status" value="NOT_ANNOTATED_CDS"/>
    <property type="molecule type" value="Genomic_DNA"/>
</dbReference>
<evidence type="ECO:0000256" key="5">
    <source>
        <dbReference type="ARBA" id="ARBA00022989"/>
    </source>
</evidence>
<keyword evidence="6 11" id="KW-0406">Ion transport</keyword>
<dbReference type="Bgee" id="ENSLACG00000013303">
    <property type="expression patterns" value="Expressed in muscle tissue and 6 other cell types or tissues"/>
</dbReference>
<organism evidence="14 15">
    <name type="scientific">Latimeria chalumnae</name>
    <name type="common">Coelacanth</name>
    <dbReference type="NCBI Taxonomy" id="7897"/>
    <lineage>
        <taxon>Eukaryota</taxon>
        <taxon>Metazoa</taxon>
        <taxon>Chordata</taxon>
        <taxon>Craniata</taxon>
        <taxon>Vertebrata</taxon>
        <taxon>Euteleostomi</taxon>
        <taxon>Coelacanthiformes</taxon>
        <taxon>Coelacanthidae</taxon>
        <taxon>Latimeria</taxon>
    </lineage>
</organism>
<keyword evidence="3 11" id="KW-0812">Transmembrane</keyword>
<feature type="domain" description="CBS" evidence="13">
    <location>
        <begin position="738"/>
        <end position="796"/>
    </location>
</feature>
<dbReference type="InterPro" id="IPR001807">
    <property type="entry name" value="ClC"/>
</dbReference>
<dbReference type="InterPro" id="IPR014743">
    <property type="entry name" value="Cl-channel_core"/>
</dbReference>
<keyword evidence="4" id="KW-0677">Repeat</keyword>
<evidence type="ECO:0000313" key="14">
    <source>
        <dbReference type="Ensembl" id="ENSLACP00000015115.1"/>
    </source>
</evidence>
<dbReference type="STRING" id="7897.ENSLACP00000015115"/>
<evidence type="ECO:0000256" key="4">
    <source>
        <dbReference type="ARBA" id="ARBA00022737"/>
    </source>
</evidence>
<evidence type="ECO:0000256" key="2">
    <source>
        <dbReference type="ARBA" id="ARBA00022448"/>
    </source>
</evidence>
<evidence type="ECO:0000256" key="3">
    <source>
        <dbReference type="ARBA" id="ARBA00022692"/>
    </source>
</evidence>
<feature type="transmembrane region" description="Helical" evidence="11">
    <location>
        <begin position="408"/>
        <end position="428"/>
    </location>
</feature>
<dbReference type="PANTHER" id="PTHR11689:SF136">
    <property type="entry name" value="H(+)_CL(-) EXCHANGE TRANSPORTER 7"/>
    <property type="match status" value="1"/>
</dbReference>
<feature type="transmembrane region" description="Helical" evidence="11">
    <location>
        <begin position="491"/>
        <end position="521"/>
    </location>
</feature>
<feature type="transmembrane region" description="Helical" evidence="11">
    <location>
        <begin position="571"/>
        <end position="592"/>
    </location>
</feature>
<dbReference type="FunCoup" id="H3AZP4">
    <property type="interactions" value="1343"/>
</dbReference>
<dbReference type="InterPro" id="IPR000644">
    <property type="entry name" value="CBS_dom"/>
</dbReference>
<dbReference type="eggNOG" id="KOG0474">
    <property type="taxonomic scope" value="Eukaryota"/>
</dbReference>
<keyword evidence="7 10" id="KW-0129">CBS domain</keyword>
<dbReference type="Gene3D" id="3.10.580.10">
    <property type="entry name" value="CBS-domain"/>
    <property type="match status" value="1"/>
</dbReference>
<dbReference type="PROSITE" id="PS51371">
    <property type="entry name" value="CBS"/>
    <property type="match status" value="1"/>
</dbReference>
<dbReference type="EMBL" id="AFYH01121233">
    <property type="status" value="NOT_ANNOTATED_CDS"/>
    <property type="molecule type" value="Genomic_DNA"/>
</dbReference>
<feature type="transmembrane region" description="Helical" evidence="11">
    <location>
        <begin position="314"/>
        <end position="336"/>
    </location>
</feature>
<feature type="compositionally biased region" description="Polar residues" evidence="12">
    <location>
        <begin position="18"/>
        <end position="28"/>
    </location>
</feature>
<dbReference type="PANTHER" id="PTHR11689">
    <property type="entry name" value="CHLORIDE CHANNEL PROTEIN CLC FAMILY MEMBER"/>
    <property type="match status" value="1"/>
</dbReference>
<dbReference type="PRINTS" id="PR00762">
    <property type="entry name" value="CLCHANNEL"/>
</dbReference>
<evidence type="ECO:0000256" key="10">
    <source>
        <dbReference type="PROSITE-ProRule" id="PRU00703"/>
    </source>
</evidence>
<comment type="subcellular location">
    <subcellularLocation>
        <location evidence="1 11">Membrane</location>
        <topology evidence="1 11">Multi-pass membrane protein</topology>
    </subcellularLocation>
</comment>
<evidence type="ECO:0000256" key="9">
    <source>
        <dbReference type="ARBA" id="ARBA00023214"/>
    </source>
</evidence>
<dbReference type="InterPro" id="IPR046342">
    <property type="entry name" value="CBS_dom_sf"/>
</dbReference>
<dbReference type="EMBL" id="AFYH01121237">
    <property type="status" value="NOT_ANNOTATED_CDS"/>
    <property type="molecule type" value="Genomic_DNA"/>
</dbReference>
<proteinExistence type="inferred from homology"/>
<evidence type="ECO:0000256" key="12">
    <source>
        <dbReference type="SAM" id="MobiDB-lite"/>
    </source>
</evidence>
<feature type="transmembrane region" description="Helical" evidence="11">
    <location>
        <begin position="160"/>
        <end position="188"/>
    </location>
</feature>
<dbReference type="EMBL" id="AFYH01121238">
    <property type="status" value="NOT_ANNOTATED_CDS"/>
    <property type="molecule type" value="Genomic_DNA"/>
</dbReference>
<dbReference type="FunFam" id="3.10.580.10:FF:000018">
    <property type="entry name" value="Chloride channel protein"/>
    <property type="match status" value="1"/>
</dbReference>
<dbReference type="Proteomes" id="UP000008672">
    <property type="component" value="Unassembled WGS sequence"/>
</dbReference>
<feature type="transmembrane region" description="Helical" evidence="11">
    <location>
        <begin position="541"/>
        <end position="565"/>
    </location>
</feature>
<evidence type="ECO:0000259" key="13">
    <source>
        <dbReference type="PROSITE" id="PS51371"/>
    </source>
</evidence>
<dbReference type="Pfam" id="PF00571">
    <property type="entry name" value="CBS"/>
    <property type="match status" value="1"/>
</dbReference>
<dbReference type="EMBL" id="AFYH01121236">
    <property type="status" value="NOT_ANNOTATED_CDS"/>
    <property type="molecule type" value="Genomic_DNA"/>
</dbReference>
<dbReference type="CDD" id="cd04591">
    <property type="entry name" value="CBS_pair_voltage-gated_CLC_euk_bac"/>
    <property type="match status" value="1"/>
</dbReference>